<organism evidence="1 2">
    <name type="scientific">Holdemania filiformis DSM 12042</name>
    <dbReference type="NCBI Taxonomy" id="545696"/>
    <lineage>
        <taxon>Bacteria</taxon>
        <taxon>Bacillati</taxon>
        <taxon>Bacillota</taxon>
        <taxon>Erysipelotrichia</taxon>
        <taxon>Erysipelotrichales</taxon>
        <taxon>Erysipelotrichaceae</taxon>
        <taxon>Holdemania</taxon>
    </lineage>
</organism>
<dbReference type="RefSeq" id="WP_006060524.1">
    <property type="nucleotide sequence ID" value="NZ_GG657561.1"/>
</dbReference>
<evidence type="ECO:0000313" key="1">
    <source>
        <dbReference type="EMBL" id="EEF66468.1"/>
    </source>
</evidence>
<dbReference type="AlphaFoldDB" id="B9YC13"/>
<proteinExistence type="predicted"/>
<accession>B9YC13</accession>
<dbReference type="eggNOG" id="COG3356">
    <property type="taxonomic scope" value="Bacteria"/>
</dbReference>
<reference evidence="1 2" key="1">
    <citation type="submission" date="2008-12" db="EMBL/GenBank/DDBJ databases">
        <authorList>
            <person name="Fulton L."/>
            <person name="Clifton S."/>
            <person name="Fulton B."/>
            <person name="Xu J."/>
            <person name="Minx P."/>
            <person name="Pepin K.H."/>
            <person name="Johnson M."/>
            <person name="Bhonagiri V."/>
            <person name="Nash W.E."/>
            <person name="Mardis E.R."/>
            <person name="Wilson R.K."/>
        </authorList>
    </citation>
    <scope>NUCLEOTIDE SEQUENCE [LARGE SCALE GENOMIC DNA]</scope>
    <source>
        <strain evidence="1 2">DSM 12042</strain>
    </source>
</reference>
<protein>
    <recommendedName>
        <fullName evidence="3">Neutral/alkaline non-lysosomal ceramidase N-terminal domain-containing protein</fullName>
    </recommendedName>
</protein>
<dbReference type="EMBL" id="ACCF01000211">
    <property type="protein sequence ID" value="EEF66468.1"/>
    <property type="molecule type" value="Genomic_DNA"/>
</dbReference>
<comment type="caution">
    <text evidence="1">The sequence shown here is derived from an EMBL/GenBank/DDBJ whole genome shotgun (WGS) entry which is preliminary data.</text>
</comment>
<evidence type="ECO:0000313" key="2">
    <source>
        <dbReference type="Proteomes" id="UP000005950"/>
    </source>
</evidence>
<sequence length="451" mass="50385">MNEITMGFAQVDITPTASVELAGFYRPDDHSRGILDPLALQVLLWRQGEEAGCLIAIDSLGWTVKLAEYLREAIAVLLKTQRDHIMLCFSHTHSAPNAAKEPAYFKQVCAQAEAAVRQASMCLRPVKAVWGSAENPIGENRCSDPDAMDRRLGLLKLTDLEDHPVLILLRVSTHANILFSDNYLISADYFGRTRQRLSRQAGCPVMMIQGASGDIRPRYCQQNTRWLEVHSYEAALHPLPSSEQEGYRVESLQALEKTAELLTEAAWAGLKDLKPRSLTSVQMTSVFCSVQASVPDWNQAETIVKEAWAEAGIDGRAWLEEVRRLHQEGVQAQQAVIELQLLKINDGGLCGVANEIMSNIALQVQARTTPLLFFNGYTNGCSSYLPDAKEYDAGGYEVLWSNLIYFQYHGRVMPLDRDTAVKLADAAAALWCTRDEEEKNAKKLENKRTDW</sequence>
<reference evidence="1 2" key="2">
    <citation type="submission" date="2009-02" db="EMBL/GenBank/DDBJ databases">
        <title>Draft genome sequence of Holdemania filiformis DSM 12042.</title>
        <authorList>
            <person name="Sudarsanam P."/>
            <person name="Ley R."/>
            <person name="Guruge J."/>
            <person name="Turnbaugh P.J."/>
            <person name="Mahowald M."/>
            <person name="Liep D."/>
            <person name="Gordon J."/>
        </authorList>
    </citation>
    <scope>NUCLEOTIDE SEQUENCE [LARGE SCALE GENOMIC DNA]</scope>
    <source>
        <strain evidence="1 2">DSM 12042</strain>
    </source>
</reference>
<dbReference type="STRING" id="545696.HOLDEFILI_03370"/>
<dbReference type="Proteomes" id="UP000005950">
    <property type="component" value="Unassembled WGS sequence"/>
</dbReference>
<dbReference type="HOGENOM" id="CLU_030011_1_0_9"/>
<evidence type="ECO:0008006" key="3">
    <source>
        <dbReference type="Google" id="ProtNLM"/>
    </source>
</evidence>
<gene>
    <name evidence="1" type="ORF">HOLDEFILI_03370</name>
</gene>
<name>B9YC13_9FIRM</name>